<dbReference type="EMBL" id="AOCK01000010">
    <property type="protein sequence ID" value="EMQ97434.1"/>
    <property type="molecule type" value="Genomic_DNA"/>
</dbReference>
<evidence type="ECO:0000313" key="7">
    <source>
        <dbReference type="Proteomes" id="UP000012015"/>
    </source>
</evidence>
<reference evidence="6 7" key="1">
    <citation type="journal article" date="2013" name="Genome Announc.">
        <title>Draft Genome Sequence of Arthrobacter gangotriensis Strain Lz1yT, Isolated from a Penguin Rookery Soil Sample Collected in Antarctica, near the Indian Station Dakshin Gangotri.</title>
        <authorList>
            <person name="Shivaji S."/>
            <person name="Ara S."/>
            <person name="Bandi S."/>
            <person name="Singh A."/>
            <person name="Kumar Pinnaka A."/>
        </authorList>
    </citation>
    <scope>NUCLEOTIDE SEQUENCE [LARGE SCALE GENOMIC DNA]</scope>
    <source>
        <strain evidence="6 7">Lz1y</strain>
    </source>
</reference>
<feature type="domain" description="HTH lysR-type" evidence="5">
    <location>
        <begin position="4"/>
        <end position="61"/>
    </location>
</feature>
<dbReference type="GO" id="GO:0003700">
    <property type="term" value="F:DNA-binding transcription factor activity"/>
    <property type="evidence" value="ECO:0007669"/>
    <property type="project" value="InterPro"/>
</dbReference>
<dbReference type="GO" id="GO:0003677">
    <property type="term" value="F:DNA binding"/>
    <property type="evidence" value="ECO:0007669"/>
    <property type="project" value="UniProtKB-KW"/>
</dbReference>
<dbReference type="InterPro" id="IPR050389">
    <property type="entry name" value="LysR-type_TF"/>
</dbReference>
<dbReference type="RefSeq" id="WP_007272396.1">
    <property type="nucleotide sequence ID" value="NZ_AOCK01000010.1"/>
</dbReference>
<organism evidence="6 7">
    <name type="scientific">Paeniglutamicibacter gangotriensis Lz1y</name>
    <dbReference type="NCBI Taxonomy" id="1276920"/>
    <lineage>
        <taxon>Bacteria</taxon>
        <taxon>Bacillati</taxon>
        <taxon>Actinomycetota</taxon>
        <taxon>Actinomycetes</taxon>
        <taxon>Micrococcales</taxon>
        <taxon>Micrococcaceae</taxon>
        <taxon>Paeniglutamicibacter</taxon>
    </lineage>
</organism>
<dbReference type="Pfam" id="PF03466">
    <property type="entry name" value="LysR_substrate"/>
    <property type="match status" value="1"/>
</dbReference>
<dbReference type="InterPro" id="IPR000847">
    <property type="entry name" value="LysR_HTH_N"/>
</dbReference>
<dbReference type="PRINTS" id="PR00039">
    <property type="entry name" value="HTHLYSR"/>
</dbReference>
<protein>
    <submittedName>
        <fullName evidence="6">LysR family transcriptional regulator</fullName>
    </submittedName>
</protein>
<evidence type="ECO:0000256" key="2">
    <source>
        <dbReference type="ARBA" id="ARBA00023015"/>
    </source>
</evidence>
<proteinExistence type="inferred from homology"/>
<keyword evidence="4" id="KW-0804">Transcription</keyword>
<dbReference type="Pfam" id="PF00126">
    <property type="entry name" value="HTH_1"/>
    <property type="match status" value="1"/>
</dbReference>
<dbReference type="SUPFAM" id="SSF46785">
    <property type="entry name" value="Winged helix' DNA-binding domain"/>
    <property type="match status" value="1"/>
</dbReference>
<evidence type="ECO:0000313" key="6">
    <source>
        <dbReference type="EMBL" id="EMQ97434.1"/>
    </source>
</evidence>
<dbReference type="Gene3D" id="3.40.190.10">
    <property type="entry name" value="Periplasmic binding protein-like II"/>
    <property type="match status" value="2"/>
</dbReference>
<evidence type="ECO:0000256" key="1">
    <source>
        <dbReference type="ARBA" id="ARBA00009437"/>
    </source>
</evidence>
<name>M7N6N8_9MICC</name>
<comment type="similarity">
    <text evidence="1">Belongs to the LysR transcriptional regulatory family.</text>
</comment>
<comment type="caution">
    <text evidence="6">The sequence shown here is derived from an EMBL/GenBank/DDBJ whole genome shotgun (WGS) entry which is preliminary data.</text>
</comment>
<dbReference type="PROSITE" id="PS50931">
    <property type="entry name" value="HTH_LYSR"/>
    <property type="match status" value="1"/>
</dbReference>
<gene>
    <name evidence="6" type="ORF">ADIAG_03229</name>
</gene>
<evidence type="ECO:0000259" key="5">
    <source>
        <dbReference type="PROSITE" id="PS50931"/>
    </source>
</evidence>
<dbReference type="Proteomes" id="UP000012015">
    <property type="component" value="Unassembled WGS sequence"/>
</dbReference>
<sequence length="321" mass="35316">MKSFDLNLLPALQSLLQIRNVTRAAEALELSQPATSAALSRMRRYFDDQLLVRAGRGYELTPLAQDLLPLVEAAMHSVDRVSSINISFDPGTSDRKFVILASDYAATMIAEPLRVILQKEAPAVSVEILSTSMAAMDTGDSSRWDLMVGPMGYDLPGANKPVFRDSFVAVVDANNPVLETKHLSAEDLLQLPQAVGTFGSTIRTPADLFWQRLGGQPTVAARVHGLLALPLLVEGTDLLALVPRMLAYKYSRGANLAIIDFPIETEPVLVEGMFWHTGRSDDPANSWLRSVVQRACQQIHEVLDELKPNVRHATFRRMDGI</sequence>
<keyword evidence="2" id="KW-0805">Transcription regulation</keyword>
<dbReference type="InterPro" id="IPR005119">
    <property type="entry name" value="LysR_subst-bd"/>
</dbReference>
<dbReference type="STRING" id="1276920.ADIAG_03229"/>
<dbReference type="PANTHER" id="PTHR30118:SF15">
    <property type="entry name" value="TRANSCRIPTIONAL REGULATORY PROTEIN"/>
    <property type="match status" value="1"/>
</dbReference>
<evidence type="ECO:0000256" key="3">
    <source>
        <dbReference type="ARBA" id="ARBA00023125"/>
    </source>
</evidence>
<keyword evidence="3" id="KW-0238">DNA-binding</keyword>
<dbReference type="InterPro" id="IPR036390">
    <property type="entry name" value="WH_DNA-bd_sf"/>
</dbReference>
<dbReference type="Gene3D" id="1.10.10.10">
    <property type="entry name" value="Winged helix-like DNA-binding domain superfamily/Winged helix DNA-binding domain"/>
    <property type="match status" value="1"/>
</dbReference>
<dbReference type="InterPro" id="IPR036388">
    <property type="entry name" value="WH-like_DNA-bd_sf"/>
</dbReference>
<dbReference type="PANTHER" id="PTHR30118">
    <property type="entry name" value="HTH-TYPE TRANSCRIPTIONAL REGULATOR LEUO-RELATED"/>
    <property type="match status" value="1"/>
</dbReference>
<dbReference type="SUPFAM" id="SSF53850">
    <property type="entry name" value="Periplasmic binding protein-like II"/>
    <property type="match status" value="1"/>
</dbReference>
<evidence type="ECO:0000256" key="4">
    <source>
        <dbReference type="ARBA" id="ARBA00023163"/>
    </source>
</evidence>
<dbReference type="InterPro" id="IPR037402">
    <property type="entry name" value="YidZ_PBP2"/>
</dbReference>
<accession>M7N6N8</accession>
<dbReference type="AlphaFoldDB" id="M7N6N8"/>
<dbReference type="eggNOG" id="COG0583">
    <property type="taxonomic scope" value="Bacteria"/>
</dbReference>
<keyword evidence="7" id="KW-1185">Reference proteome</keyword>
<dbReference type="CDD" id="cd08417">
    <property type="entry name" value="PBP2_Nitroaromatics_like"/>
    <property type="match status" value="1"/>
</dbReference>
<dbReference type="PATRIC" id="fig|1276920.7.peg.3235"/>